<feature type="coiled-coil region" evidence="1">
    <location>
        <begin position="950"/>
        <end position="984"/>
    </location>
</feature>
<dbReference type="Proteomes" id="UP000038009">
    <property type="component" value="Unassembled WGS sequence"/>
</dbReference>
<feature type="region of interest" description="Disordered" evidence="2">
    <location>
        <begin position="837"/>
        <end position="873"/>
    </location>
</feature>
<keyword evidence="1" id="KW-0175">Coiled coil</keyword>
<reference evidence="3 4" key="1">
    <citation type="journal article" date="2015" name="PLoS Pathog.">
        <title>Leptomonas seymouri: Adaptations to the Dixenous Life Cycle Analyzed by Genome Sequencing, Transcriptome Profiling and Co-infection with Leishmania donovani.</title>
        <authorList>
            <person name="Kraeva N."/>
            <person name="Butenko A."/>
            <person name="Hlavacova J."/>
            <person name="Kostygov A."/>
            <person name="Myskova J."/>
            <person name="Grybchuk D."/>
            <person name="Lestinova T."/>
            <person name="Votypka J."/>
            <person name="Volf P."/>
            <person name="Opperdoes F."/>
            <person name="Flegontov P."/>
            <person name="Lukes J."/>
            <person name="Yurchenko V."/>
        </authorList>
    </citation>
    <scope>NUCLEOTIDE SEQUENCE [LARGE SCALE GENOMIC DNA]</scope>
    <source>
        <strain evidence="3 4">ATCC 30220</strain>
    </source>
</reference>
<protein>
    <submittedName>
        <fullName evidence="3">Uncharacterized protein</fullName>
    </submittedName>
</protein>
<keyword evidence="4" id="KW-1185">Reference proteome</keyword>
<feature type="coiled-coil region" evidence="1">
    <location>
        <begin position="700"/>
        <end position="755"/>
    </location>
</feature>
<dbReference type="VEuPathDB" id="TriTrypDB:Lsey_0027_0240"/>
<dbReference type="AlphaFoldDB" id="A0A0N1I8N1"/>
<comment type="caution">
    <text evidence="3">The sequence shown here is derived from an EMBL/GenBank/DDBJ whole genome shotgun (WGS) entry which is preliminary data.</text>
</comment>
<feature type="compositionally biased region" description="Basic and acidic residues" evidence="2">
    <location>
        <begin position="837"/>
        <end position="847"/>
    </location>
</feature>
<gene>
    <name evidence="3" type="ORF">ABL78_1606</name>
</gene>
<sequence length="1146" mass="124976">MSDRGCGAAVHAGVKRQRQRDLADERREKRVEDVLAHTTHIVDAIAGINSNYICSLNDECTRLACRVEELQTQHTSHQLERSETTTQLVYHNLKSLRNAVSTNVKDRFIELLRGQVDQGQSEVIDTLTAHIDDALKGSLSVVDTQLSAERQLSATLVEQLRTYTQMLLATAKAANQRAFKAEVDSMHKDVVMAKLRATQLFEQNRLLRHEHEVDALMRVVAQLAEKSRFVESARTELLKAKRHVRCLEKYLDLNGIVAAVQTESVAAASSSGGAAEAIPPLPPNPVLRESAPHYFALKMLEHKEITLTELVDSWQGQESRILEAERRYAQLENVVRQVQHDALVVHQRYLEEKQRREIADRQITDMVRERLYPQKDASAFQEMQRLRWAYTEVVDDAAQLAVSLKVCRDELQEVQAEVSRLTSQVGQLKRDAETDQVALTIQELRSEYTGRVLGLEEVFVRTQLQLSLAQQISRQYGSVAAEATDALQQASRANAEFSEVPPPVAPREDSWRNSGWYEDVQKAEAQAAKLLSLTSEIKSFGLQHGELYEAQMEKLMEQWSRMRSETAQKPTGTRAADGSSSSGPHNASSTLGSSTAPSAEFATKMDSVVNSSKMALREALLLLVASLQSTDVERSNLLDASLSDAQYVTELVKEIAAITNERDRLRAQVKLCRDLLEKNHVTVVERALMHDVPVEDSLNVAEAAERITVLRDQLAAAKQLCDRALGEVKQVTSEKETAEANLMELTRVHEVLQAHAARLADNLRASMEKETALIEERASLQHQIALLVQQPATAAASTGDGDAVAATAACPPSMQLSALFATLSETVQRLDKEIRSLHSSRDNRGGDAPDSSTASIAADEKRDEEGGDTVLQESLSRSGMMSVVGALKDTLHKAGLLKASLASATGAQAAALCAAASAAAEPGEGGTWVDSPVIPKPALETQQHGRAYVAAQYESKLAQYAAERQQMLERLQRAEQTAGEMEAANRRLLGVSKSVLEKQNVLKAENEALRAQLTQLTAPPAPPAVEEVAEEDTVAPSLARPLLDTAQASLSRGTVAASLTTDSPAEGGEQATAVTASAETQEEQAPTEGVARTPERVCTTVPLAEVAEAAAAETPVEKVGTEVGEEAQADQGAEQNPEAKGEVPMH</sequence>
<dbReference type="EMBL" id="LJSK01000027">
    <property type="protein sequence ID" value="KPI89273.1"/>
    <property type="molecule type" value="Genomic_DNA"/>
</dbReference>
<proteinExistence type="predicted"/>
<evidence type="ECO:0000256" key="1">
    <source>
        <dbReference type="SAM" id="Coils"/>
    </source>
</evidence>
<dbReference type="OrthoDB" id="247306at2759"/>
<feature type="region of interest" description="Disordered" evidence="2">
    <location>
        <begin position="1108"/>
        <end position="1146"/>
    </location>
</feature>
<feature type="coiled-coil region" evidence="1">
    <location>
        <begin position="397"/>
        <end position="431"/>
    </location>
</feature>
<feature type="region of interest" description="Disordered" evidence="2">
    <location>
        <begin position="1054"/>
        <end position="1095"/>
    </location>
</feature>
<organism evidence="3 4">
    <name type="scientific">Leptomonas seymouri</name>
    <dbReference type="NCBI Taxonomy" id="5684"/>
    <lineage>
        <taxon>Eukaryota</taxon>
        <taxon>Discoba</taxon>
        <taxon>Euglenozoa</taxon>
        <taxon>Kinetoplastea</taxon>
        <taxon>Metakinetoplastina</taxon>
        <taxon>Trypanosomatida</taxon>
        <taxon>Trypanosomatidae</taxon>
        <taxon>Leishmaniinae</taxon>
        <taxon>Leptomonas</taxon>
    </lineage>
</organism>
<feature type="compositionally biased region" description="Polar residues" evidence="2">
    <location>
        <begin position="1054"/>
        <end position="1063"/>
    </location>
</feature>
<accession>A0A0N1I8N1</accession>
<dbReference type="OMA" id="HTTHIVD"/>
<evidence type="ECO:0000256" key="2">
    <source>
        <dbReference type="SAM" id="MobiDB-lite"/>
    </source>
</evidence>
<evidence type="ECO:0000313" key="4">
    <source>
        <dbReference type="Proteomes" id="UP000038009"/>
    </source>
</evidence>
<feature type="region of interest" description="Disordered" evidence="2">
    <location>
        <begin position="560"/>
        <end position="596"/>
    </location>
</feature>
<evidence type="ECO:0000313" key="3">
    <source>
        <dbReference type="EMBL" id="KPI89273.1"/>
    </source>
</evidence>
<feature type="compositionally biased region" description="Low complexity" evidence="2">
    <location>
        <begin position="579"/>
        <end position="589"/>
    </location>
</feature>
<name>A0A0N1I8N1_LEPSE</name>
<feature type="compositionally biased region" description="Basic and acidic residues" evidence="2">
    <location>
        <begin position="1137"/>
        <end position="1146"/>
    </location>
</feature>